<dbReference type="OrthoDB" id="3215396at2"/>
<name>A0A428W4P1_AMYBA</name>
<evidence type="ECO:0000313" key="1">
    <source>
        <dbReference type="EMBL" id="RSM37967.1"/>
    </source>
</evidence>
<keyword evidence="2" id="KW-1185">Reference proteome</keyword>
<evidence type="ECO:0000313" key="2">
    <source>
        <dbReference type="Proteomes" id="UP000286716"/>
    </source>
</evidence>
<dbReference type="Proteomes" id="UP000286716">
    <property type="component" value="Unassembled WGS sequence"/>
</dbReference>
<gene>
    <name evidence="1" type="ORF">DMA12_35005</name>
</gene>
<dbReference type="AlphaFoldDB" id="A0A428W4P1"/>
<protein>
    <submittedName>
        <fullName evidence="1">Uncharacterized protein</fullName>
    </submittedName>
</protein>
<reference evidence="1 2" key="1">
    <citation type="submission" date="2018-05" db="EMBL/GenBank/DDBJ databases">
        <title>Evolution of GPA BGCs.</title>
        <authorList>
            <person name="Waglechner N."/>
            <person name="Wright G.D."/>
        </authorList>
    </citation>
    <scope>NUCLEOTIDE SEQUENCE [LARGE SCALE GENOMIC DNA]</scope>
    <source>
        <strain evidence="1 2">DSM 5908</strain>
    </source>
</reference>
<accession>A0A428W4P1</accession>
<dbReference type="EMBL" id="QHHU01000063">
    <property type="protein sequence ID" value="RSM37967.1"/>
    <property type="molecule type" value="Genomic_DNA"/>
</dbReference>
<sequence>MVDHDVRLLCALQAEGFHGTLWTELSNRLARYGVAVVKAWIHSGEIYKRAKLKRRAVERARPPLNADEAIAVAMDTVAEGVELFKKKGLEQHEWNPAGGARLSTYFIGSCVLCFPNVHRGQLTQRSRSDQDVFVSDFDLEFGASATQSAEDEVVGMLGIVDTLRGGRRGRRSGYPDDVVNLVVLYHMEDYKSAEIAELISSESAKYTSSTVRKILAEYRKQAAKERREGDRA</sequence>
<organism evidence="1 2">
    <name type="scientific">Amycolatopsis balhimycina DSM 5908</name>
    <dbReference type="NCBI Taxonomy" id="1081091"/>
    <lineage>
        <taxon>Bacteria</taxon>
        <taxon>Bacillati</taxon>
        <taxon>Actinomycetota</taxon>
        <taxon>Actinomycetes</taxon>
        <taxon>Pseudonocardiales</taxon>
        <taxon>Pseudonocardiaceae</taxon>
        <taxon>Amycolatopsis</taxon>
    </lineage>
</organism>
<comment type="caution">
    <text evidence="1">The sequence shown here is derived from an EMBL/GenBank/DDBJ whole genome shotgun (WGS) entry which is preliminary data.</text>
</comment>
<proteinExistence type="predicted"/>